<evidence type="ECO:0000313" key="6">
    <source>
        <dbReference type="EMBL" id="GAY22991.1"/>
    </source>
</evidence>
<dbReference type="InterPro" id="IPR013762">
    <property type="entry name" value="Integrase-like_cat_sf"/>
</dbReference>
<comment type="similarity">
    <text evidence="1">Belongs to the 'phage' integrase family.</text>
</comment>
<dbReference type="InterPro" id="IPR011010">
    <property type="entry name" value="DNA_brk_join_enz"/>
</dbReference>
<comment type="caution">
    <text evidence="6">The sequence shown here is derived from an EMBL/GenBank/DDBJ whole genome shotgun (WGS) entry which is preliminary data.</text>
</comment>
<dbReference type="Proteomes" id="UP000221538">
    <property type="component" value="Unassembled WGS sequence"/>
</dbReference>
<dbReference type="Pfam" id="PF22022">
    <property type="entry name" value="Phage_int_M"/>
    <property type="match status" value="1"/>
</dbReference>
<dbReference type="InterPro" id="IPR010998">
    <property type="entry name" value="Integrase_recombinase_N"/>
</dbReference>
<dbReference type="GO" id="GO:0003677">
    <property type="term" value="F:DNA binding"/>
    <property type="evidence" value="ECO:0007669"/>
    <property type="project" value="UniProtKB-KW"/>
</dbReference>
<dbReference type="InterPro" id="IPR050808">
    <property type="entry name" value="Phage_Integrase"/>
</dbReference>
<name>A0A292ZJA3_SPHSA</name>
<dbReference type="AlphaFoldDB" id="A0A292ZJA3"/>
<dbReference type="Gene3D" id="1.10.443.10">
    <property type="entry name" value="Intergrase catalytic core"/>
    <property type="match status" value="1"/>
</dbReference>
<dbReference type="EMBL" id="BEWI01000032">
    <property type="protein sequence ID" value="GAY22991.1"/>
    <property type="molecule type" value="Genomic_DNA"/>
</dbReference>
<dbReference type="CDD" id="cd00801">
    <property type="entry name" value="INT_P4_C"/>
    <property type="match status" value="1"/>
</dbReference>
<evidence type="ECO:0000259" key="5">
    <source>
        <dbReference type="PROSITE" id="PS51898"/>
    </source>
</evidence>
<dbReference type="InterPro" id="IPR053876">
    <property type="entry name" value="Phage_int_M"/>
</dbReference>
<organism evidence="6 7">
    <name type="scientific">Sphingobium fuliginis (strain ATCC 27551)</name>
    <dbReference type="NCBI Taxonomy" id="336203"/>
    <lineage>
        <taxon>Bacteria</taxon>
        <taxon>Pseudomonadati</taxon>
        <taxon>Pseudomonadota</taxon>
        <taxon>Alphaproteobacteria</taxon>
        <taxon>Sphingomonadales</taxon>
        <taxon>Sphingomonadaceae</taxon>
        <taxon>Sphingobium</taxon>
    </lineage>
</organism>
<evidence type="ECO:0000256" key="3">
    <source>
        <dbReference type="ARBA" id="ARBA00023125"/>
    </source>
</evidence>
<evidence type="ECO:0000256" key="2">
    <source>
        <dbReference type="ARBA" id="ARBA00022908"/>
    </source>
</evidence>
<dbReference type="PANTHER" id="PTHR30629">
    <property type="entry name" value="PROPHAGE INTEGRASE"/>
    <property type="match status" value="1"/>
</dbReference>
<dbReference type="Gene3D" id="1.10.150.130">
    <property type="match status" value="1"/>
</dbReference>
<dbReference type="InterPro" id="IPR025166">
    <property type="entry name" value="Integrase_DNA_bind_dom"/>
</dbReference>
<dbReference type="GO" id="GO:0006310">
    <property type="term" value="P:DNA recombination"/>
    <property type="evidence" value="ECO:0007669"/>
    <property type="project" value="UniProtKB-KW"/>
</dbReference>
<sequence length="441" mass="50086">MQPDLVWGYFGGIFSGSANGAIPPMPLKELEAKNAKPKDRAYKLADSEGLFLLVQPNGSKLWRMKYRFGGKEKLLSFGAYPDLGISAAREKRCAAKQLLAQGKDPMANKADMMPDGAATFLSVAQRWHENRESSLDAAHSQRVWSRLERDVFPALGSKMMHEITPPDVLEMIRKIEARGALDISRRAKQGVGQIFQFAIACGLVSSDPTTHLRGALKPRPRVKHMSRLPLTELPQFLLKLQRYEEEGDRRSSITRDAVTFALLTWVRTKELRFAVRSEFEDLDGKAPIWRIPAERMKMGREHFVPLSKQAAAIARRMIVTSTGEFLFPGAVPKKPLSENTMIYALYRLGYHSRQTVHGFRGLASTWANEQLVEFGKPAMWIRRYHEDWVEMQLAHSEENEVRGAYNAAEYMVPRRRMMQDWADFLADQEKIGLSQAHKKAA</sequence>
<dbReference type="InterPro" id="IPR038488">
    <property type="entry name" value="Integrase_DNA-bd_sf"/>
</dbReference>
<dbReference type="Gene3D" id="3.30.160.390">
    <property type="entry name" value="Integrase, DNA-binding domain"/>
    <property type="match status" value="1"/>
</dbReference>
<dbReference type="Pfam" id="PF13356">
    <property type="entry name" value="Arm-DNA-bind_3"/>
    <property type="match status" value="1"/>
</dbReference>
<keyword evidence="2" id="KW-0229">DNA integration</keyword>
<dbReference type="GO" id="GO:0015074">
    <property type="term" value="P:DNA integration"/>
    <property type="evidence" value="ECO:0007669"/>
    <property type="project" value="UniProtKB-KW"/>
</dbReference>
<dbReference type="SUPFAM" id="SSF56349">
    <property type="entry name" value="DNA breaking-rejoining enzymes"/>
    <property type="match status" value="1"/>
</dbReference>
<reference evidence="6 7" key="2">
    <citation type="journal article" date="2013" name="Environ. Sci. Technol.">
        <title>The 4-tert-butylphenol-utilizing bacterium Sphingobium fuliginis OMI can degrade bisphenols via phenolic ring hydroxylation and meta-cleavage pathway.</title>
        <authorList>
            <person name="Ogata Y."/>
            <person name="Goda S."/>
            <person name="Toyama T."/>
            <person name="Sei K."/>
            <person name="Ike M."/>
        </authorList>
    </citation>
    <scope>NUCLEOTIDE SEQUENCE [LARGE SCALE GENOMIC DNA]</scope>
    <source>
        <strain evidence="6 7">OMI</strain>
    </source>
</reference>
<dbReference type="InterPro" id="IPR002104">
    <property type="entry name" value="Integrase_catalytic"/>
</dbReference>
<reference evidence="6 7" key="1">
    <citation type="journal article" date="2013" name="Biodegradation">
        <title>Occurrence of 4-tert-butylphenol (4-t-BP) biodegradation in an aquatic sample caused by the presence of Spirodela polyrrhiza and isolation of a 4-t-BP-utilizing bacterium.</title>
        <authorList>
            <person name="Ogata Y."/>
            <person name="Toyama T."/>
            <person name="Yu N."/>
            <person name="Wang X."/>
            <person name="Sei K."/>
            <person name="Ike M."/>
        </authorList>
    </citation>
    <scope>NUCLEOTIDE SEQUENCE [LARGE SCALE GENOMIC DNA]</scope>
    <source>
        <strain evidence="6 7">OMI</strain>
    </source>
</reference>
<dbReference type="PROSITE" id="PS51898">
    <property type="entry name" value="TYR_RECOMBINASE"/>
    <property type="match status" value="1"/>
</dbReference>
<gene>
    <name evidence="6" type="ORF">SFOMI_3553</name>
</gene>
<keyword evidence="4" id="KW-0233">DNA recombination</keyword>
<dbReference type="PANTHER" id="PTHR30629:SF2">
    <property type="entry name" value="PROPHAGE INTEGRASE INTS-RELATED"/>
    <property type="match status" value="1"/>
</dbReference>
<evidence type="ECO:0000256" key="1">
    <source>
        <dbReference type="ARBA" id="ARBA00008857"/>
    </source>
</evidence>
<evidence type="ECO:0000313" key="7">
    <source>
        <dbReference type="Proteomes" id="UP000221538"/>
    </source>
</evidence>
<accession>A0A292ZJA3</accession>
<proteinExistence type="inferred from homology"/>
<feature type="domain" description="Tyr recombinase" evidence="5">
    <location>
        <begin position="223"/>
        <end position="423"/>
    </location>
</feature>
<dbReference type="Pfam" id="PF00589">
    <property type="entry name" value="Phage_integrase"/>
    <property type="match status" value="1"/>
</dbReference>
<evidence type="ECO:0000256" key="4">
    <source>
        <dbReference type="ARBA" id="ARBA00023172"/>
    </source>
</evidence>
<keyword evidence="3" id="KW-0238">DNA-binding</keyword>
<protein>
    <submittedName>
        <fullName evidence="6">Phage integrase</fullName>
    </submittedName>
</protein>